<dbReference type="RefSeq" id="WP_368654712.1">
    <property type="nucleotide sequence ID" value="NZ_CP162599.1"/>
</dbReference>
<evidence type="ECO:0000256" key="1">
    <source>
        <dbReference type="ARBA" id="ARBA00022490"/>
    </source>
</evidence>
<sequence length="85" mass="10282">MRINRQGIVIWYQHRKNIKKIKRHGNLIYASKRMKYAILYVEQEAIEDISQKLLSYPFISKVELSQRPFIETNYDTTKSEYDIEV</sequence>
<evidence type="ECO:0000313" key="2">
    <source>
        <dbReference type="EMBL" id="XDK34034.1"/>
    </source>
</evidence>
<accession>A0AB39HUQ4</accession>
<proteinExistence type="predicted"/>
<organism evidence="2">
    <name type="scientific">Ornithinibacillus sp. 4-3</name>
    <dbReference type="NCBI Taxonomy" id="3231488"/>
    <lineage>
        <taxon>Bacteria</taxon>
        <taxon>Bacillati</taxon>
        <taxon>Bacillota</taxon>
        <taxon>Bacilli</taxon>
        <taxon>Bacillales</taxon>
        <taxon>Bacillaceae</taxon>
        <taxon>Ornithinibacillus</taxon>
    </lineage>
</organism>
<protein>
    <submittedName>
        <fullName evidence="2">YlbG family protein</fullName>
    </submittedName>
</protein>
<name>A0AB39HUQ4_9BACI</name>
<dbReference type="AlphaFoldDB" id="A0AB39HUQ4"/>
<dbReference type="PIRSF" id="PIRSF031653">
    <property type="entry name" value="UCP031653"/>
    <property type="match status" value="1"/>
</dbReference>
<dbReference type="Pfam" id="PF09902">
    <property type="entry name" value="DUF2129"/>
    <property type="match status" value="1"/>
</dbReference>
<keyword evidence="1" id="KW-0963">Cytoplasm</keyword>
<gene>
    <name evidence="2" type="ORF">AB4Y30_06690</name>
</gene>
<reference evidence="2" key="1">
    <citation type="submission" date="2024-07" db="EMBL/GenBank/DDBJ databases">
        <title>Halotolerant mesophilic bacterium Ornithinibacillus sp. 4-3, sp. nov., isolated from soil.</title>
        <authorList>
            <person name="Sidarenka A.V."/>
            <person name="Guliayeva D.E."/>
            <person name="Leanovich S.I."/>
            <person name="Hileuskaya K.S."/>
            <person name="Akhremchuk A.E."/>
            <person name="Sikolenko M.A."/>
            <person name="Valentovich L.N."/>
        </authorList>
    </citation>
    <scope>NUCLEOTIDE SEQUENCE</scope>
    <source>
        <strain evidence="2">4-3</strain>
    </source>
</reference>
<dbReference type="InterPro" id="IPR016979">
    <property type="entry name" value="DUF2129"/>
</dbReference>
<dbReference type="EMBL" id="CP162599">
    <property type="protein sequence ID" value="XDK34034.1"/>
    <property type="molecule type" value="Genomic_DNA"/>
</dbReference>